<keyword evidence="3" id="KW-1185">Reference proteome</keyword>
<dbReference type="STRING" id="1798182.GA0061081_10382"/>
<dbReference type="InterPro" id="IPR035709">
    <property type="entry name" value="YoaB-like"/>
</dbReference>
<reference evidence="3" key="1">
    <citation type="submission" date="2016-08" db="EMBL/GenBank/DDBJ databases">
        <authorList>
            <person name="Varghese N."/>
            <person name="Submissions Spin"/>
        </authorList>
    </citation>
    <scope>NUCLEOTIDE SEQUENCE [LARGE SCALE GENOMIC DNA]</scope>
    <source>
        <strain evidence="3">R-53248</strain>
    </source>
</reference>
<dbReference type="AlphaFoldDB" id="A0A1C4AQ24"/>
<sequence>MTITRIDPDDRWSEAVIHNNVIYYTSVPTELENDAYIQTQSALAEIDKLLARANSDKLHILDATLFLVNKSDFAAINKAWDEWVAKGSAPVRCTVQAGLMKKEYLIEIKIVAAVKS</sequence>
<dbReference type="Pfam" id="PF01042">
    <property type="entry name" value="Ribonuc_L-PSP"/>
    <property type="match status" value="1"/>
</dbReference>
<proteinExistence type="inferred from homology"/>
<accession>A0A1C4AQ24</accession>
<dbReference type="RefSeq" id="WP_091347416.1">
    <property type="nucleotide sequence ID" value="NZ_FMAQ01000003.1"/>
</dbReference>
<evidence type="ECO:0000313" key="3">
    <source>
        <dbReference type="Proteomes" id="UP000199670"/>
    </source>
</evidence>
<dbReference type="PANTHER" id="PTHR47328:SF1">
    <property type="entry name" value="RUTC FAMILY PROTEIN YOAB"/>
    <property type="match status" value="1"/>
</dbReference>
<dbReference type="InterPro" id="IPR019897">
    <property type="entry name" value="RidA_CS"/>
</dbReference>
<dbReference type="EMBL" id="FMAQ01000003">
    <property type="protein sequence ID" value="SCB96790.1"/>
    <property type="molecule type" value="Genomic_DNA"/>
</dbReference>
<gene>
    <name evidence="2" type="ORF">GA0061081_10382</name>
</gene>
<evidence type="ECO:0000256" key="1">
    <source>
        <dbReference type="ARBA" id="ARBA00010552"/>
    </source>
</evidence>
<dbReference type="InterPro" id="IPR006175">
    <property type="entry name" value="YjgF/YER057c/UK114"/>
</dbReference>
<dbReference type="CDD" id="cd06150">
    <property type="entry name" value="YjgF_YER057c_UK114_like_2"/>
    <property type="match status" value="1"/>
</dbReference>
<dbReference type="PROSITE" id="PS01094">
    <property type="entry name" value="UPF0076"/>
    <property type="match status" value="1"/>
</dbReference>
<dbReference type="Proteomes" id="UP000199670">
    <property type="component" value="Unassembled WGS sequence"/>
</dbReference>
<dbReference type="PANTHER" id="PTHR47328">
    <property type="match status" value="1"/>
</dbReference>
<dbReference type="Gene3D" id="3.30.1330.40">
    <property type="entry name" value="RutC-like"/>
    <property type="match status" value="1"/>
</dbReference>
<protein>
    <submittedName>
        <fullName evidence="2">Enamine deaminase RidA, house cleaning of reactive enamine intermediates, YjgF/YER057c/UK114 family</fullName>
    </submittedName>
</protein>
<dbReference type="SUPFAM" id="SSF55298">
    <property type="entry name" value="YjgF-like"/>
    <property type="match status" value="1"/>
</dbReference>
<organism evidence="2 3">
    <name type="scientific">Gilliamella bombicola</name>
    <dbReference type="NCBI Taxonomy" id="1798182"/>
    <lineage>
        <taxon>Bacteria</taxon>
        <taxon>Pseudomonadati</taxon>
        <taxon>Pseudomonadota</taxon>
        <taxon>Gammaproteobacteria</taxon>
        <taxon>Orbales</taxon>
        <taxon>Orbaceae</taxon>
        <taxon>Gilliamella</taxon>
    </lineage>
</organism>
<dbReference type="OrthoDB" id="6899345at2"/>
<comment type="similarity">
    <text evidence="1">Belongs to the RutC family.</text>
</comment>
<name>A0A1C4AQ24_9GAMM</name>
<evidence type="ECO:0000313" key="2">
    <source>
        <dbReference type="EMBL" id="SCB96790.1"/>
    </source>
</evidence>
<dbReference type="InterPro" id="IPR035959">
    <property type="entry name" value="RutC-like_sf"/>
</dbReference>